<feature type="domain" description="F-box" evidence="1">
    <location>
        <begin position="5"/>
        <end position="55"/>
    </location>
</feature>
<dbReference type="InterPro" id="IPR001810">
    <property type="entry name" value="F-box_dom"/>
</dbReference>
<dbReference type="AlphaFoldDB" id="A0A814YA32"/>
<dbReference type="OrthoDB" id="10489548at2759"/>
<evidence type="ECO:0000313" key="5">
    <source>
        <dbReference type="Proteomes" id="UP000663877"/>
    </source>
</evidence>
<dbReference type="InterPro" id="IPR036047">
    <property type="entry name" value="F-box-like_dom_sf"/>
</dbReference>
<dbReference type="Pfam" id="PF00646">
    <property type="entry name" value="F-box"/>
    <property type="match status" value="1"/>
</dbReference>
<dbReference type="EMBL" id="CAJNOI010000288">
    <property type="protein sequence ID" value="CAF1227573.1"/>
    <property type="molecule type" value="Genomic_DNA"/>
</dbReference>
<proteinExistence type="predicted"/>
<organism evidence="2 5">
    <name type="scientific">Adineta steineri</name>
    <dbReference type="NCBI Taxonomy" id="433720"/>
    <lineage>
        <taxon>Eukaryota</taxon>
        <taxon>Metazoa</taxon>
        <taxon>Spiralia</taxon>
        <taxon>Gnathifera</taxon>
        <taxon>Rotifera</taxon>
        <taxon>Eurotatoria</taxon>
        <taxon>Bdelloidea</taxon>
        <taxon>Adinetida</taxon>
        <taxon>Adinetidae</taxon>
        <taxon>Adineta</taxon>
    </lineage>
</organism>
<evidence type="ECO:0000313" key="4">
    <source>
        <dbReference type="Proteomes" id="UP000663832"/>
    </source>
</evidence>
<dbReference type="PROSITE" id="PS50181">
    <property type="entry name" value="FBOX"/>
    <property type="match status" value="1"/>
</dbReference>
<comment type="caution">
    <text evidence="2">The sequence shown here is derived from an EMBL/GenBank/DDBJ whole genome shotgun (WGS) entry which is preliminary data.</text>
</comment>
<reference evidence="2" key="1">
    <citation type="submission" date="2021-02" db="EMBL/GenBank/DDBJ databases">
        <authorList>
            <person name="Nowell W R."/>
        </authorList>
    </citation>
    <scope>NUCLEOTIDE SEQUENCE</scope>
</reference>
<accession>A0A814YA32</accession>
<sequence>MTSSRLTIDNLPVELLYKIFNNLSTFDIYFHVSLVNHHLYTVARSYSNFELFENTPEFKQLCARLLPSQVSSLGLHINRTVADYEDCDCQFHQDYNDPEHGPDWVKCCVSWYDIPVDEFGHNQACKFYKFNKYSAAYHSDRFFTFCHDRLDQFNRIRSLDLYGIPEESFSQVIDRLISLIPQLALTLYRIIDLNFPFDERIEHYTRFIRTLQNLREISFCTPCVLLKLMPIVFTIQHVNLIRCTINQWRDIKAYLPNLCSIKIGYLDIADNHSSEGSIITAISINHDQTTSKIIGFDPSLMKTTVFVDLHINLSTLSYLSLQHQANTNQDFDEYFDGSWWESTLKISAPMLKSFEFEFYFHNPPYLSLKRMDKIMKPFQTAYWMTQKRWYVHFMSSDEYGSYLFTKKFAFDQYDDCESSSTCNRWSIWKSVTRGLVIDYSTGHSLPNLLESNDPTIDLYIRGPMLQTIESSGYLTLEDHIKPYVNYNYVERLRLGANIKREGRRKSKHNLRALFRQVTYLKIDRLEYLDSLYAQRIKFLRRLAKKIDLIILVEKTNWCFSSDKMAIDKFCQFFLNLKQLDLTVNDLQAMTFIIDALLHLEKAIFRFPIYIREILLINEDLCLFTTRLNTMNWSYEIFQNTIHLYIGPKEICSESKLKAIHYLIVS</sequence>
<keyword evidence="4" id="KW-1185">Reference proteome</keyword>
<dbReference type="SUPFAM" id="SSF81383">
    <property type="entry name" value="F-box domain"/>
    <property type="match status" value="1"/>
</dbReference>
<dbReference type="Proteomes" id="UP000663832">
    <property type="component" value="Unassembled WGS sequence"/>
</dbReference>
<evidence type="ECO:0000259" key="1">
    <source>
        <dbReference type="PROSITE" id="PS50181"/>
    </source>
</evidence>
<protein>
    <recommendedName>
        <fullName evidence="1">F-box domain-containing protein</fullName>
    </recommendedName>
</protein>
<gene>
    <name evidence="2" type="ORF">BJG266_LOCUS28330</name>
    <name evidence="3" type="ORF">QVE165_LOCUS44688</name>
</gene>
<name>A0A814YA32_9BILA</name>
<evidence type="ECO:0000313" key="2">
    <source>
        <dbReference type="EMBL" id="CAF1227573.1"/>
    </source>
</evidence>
<dbReference type="CDD" id="cd09917">
    <property type="entry name" value="F-box_SF"/>
    <property type="match status" value="1"/>
</dbReference>
<dbReference type="Proteomes" id="UP000663877">
    <property type="component" value="Unassembled WGS sequence"/>
</dbReference>
<evidence type="ECO:0000313" key="3">
    <source>
        <dbReference type="EMBL" id="CAF1519551.1"/>
    </source>
</evidence>
<dbReference type="EMBL" id="CAJNOM010000606">
    <property type="protein sequence ID" value="CAF1519551.1"/>
    <property type="molecule type" value="Genomic_DNA"/>
</dbReference>